<evidence type="ECO:0000313" key="5">
    <source>
        <dbReference type="EMBL" id="KAG0328570.1"/>
    </source>
</evidence>
<feature type="domain" description="CBS" evidence="4">
    <location>
        <begin position="23"/>
        <end position="83"/>
    </location>
</feature>
<evidence type="ECO:0000256" key="3">
    <source>
        <dbReference type="PROSITE-ProRule" id="PRU00703"/>
    </source>
</evidence>
<keyword evidence="6" id="KW-1185">Reference proteome</keyword>
<gene>
    <name evidence="5" type="ORF">BGZ99_005049</name>
</gene>
<dbReference type="PANTHER" id="PTHR13780">
    <property type="entry name" value="AMP-ACTIVATED PROTEIN KINASE, GAMMA REGULATORY SUBUNIT"/>
    <property type="match status" value="1"/>
</dbReference>
<feature type="domain" description="CBS" evidence="4">
    <location>
        <begin position="252"/>
        <end position="305"/>
    </location>
</feature>
<dbReference type="OrthoDB" id="449052at2759"/>
<keyword evidence="2 3" id="KW-0129">CBS domain</keyword>
<evidence type="ECO:0000256" key="1">
    <source>
        <dbReference type="ARBA" id="ARBA00022737"/>
    </source>
</evidence>
<name>A0A9P6RUH6_9FUNG</name>
<dbReference type="Pfam" id="PF00571">
    <property type="entry name" value="CBS"/>
    <property type="match status" value="1"/>
</dbReference>
<proteinExistence type="predicted"/>
<protein>
    <recommendedName>
        <fullName evidence="4">CBS domain-containing protein</fullName>
    </recommendedName>
</protein>
<evidence type="ECO:0000313" key="6">
    <source>
        <dbReference type="Proteomes" id="UP000738325"/>
    </source>
</evidence>
<accession>A0A9P6RUH6</accession>
<dbReference type="SMART" id="SM00116">
    <property type="entry name" value="CBS"/>
    <property type="match status" value="2"/>
</dbReference>
<sequence>MSSHHARFLSSKTVADVLDARDQSHNLIDIHVTATVEKVFETLRANDILSVPVYRKFNNVKDYVAIIDTYDLLSTLEEKGFAVESGSMPDTEFLTMPVAILVGMTKSSSKLWTCDADNDEVEADPMQEPKGRLVSQTDVIRYLLEHHQELGPILNTTAGKAAGHALQFADEYLDTHKACELKLTPASISTSNAAWDALRKMSSAHASCVAIEDSNGALVAEMSAADLRGVNPNRIQDLNKPVLEYLKTSHGSSPKQPLSCTVDTPMSTFLIQLVQNHAHRCWMVDHDHRPIGCISLSDILSVFLD</sequence>
<dbReference type="Proteomes" id="UP000738325">
    <property type="component" value="Unassembled WGS sequence"/>
</dbReference>
<dbReference type="PROSITE" id="PS51371">
    <property type="entry name" value="CBS"/>
    <property type="match status" value="2"/>
</dbReference>
<organism evidence="5 6">
    <name type="scientific">Dissophora globulifera</name>
    <dbReference type="NCBI Taxonomy" id="979702"/>
    <lineage>
        <taxon>Eukaryota</taxon>
        <taxon>Fungi</taxon>
        <taxon>Fungi incertae sedis</taxon>
        <taxon>Mucoromycota</taxon>
        <taxon>Mortierellomycotina</taxon>
        <taxon>Mortierellomycetes</taxon>
        <taxon>Mortierellales</taxon>
        <taxon>Mortierellaceae</taxon>
        <taxon>Dissophora</taxon>
    </lineage>
</organism>
<evidence type="ECO:0000259" key="4">
    <source>
        <dbReference type="PROSITE" id="PS51371"/>
    </source>
</evidence>
<dbReference type="PANTHER" id="PTHR13780:SF128">
    <property type="entry name" value="CBS DOMAIN-CONTAINING PROTEIN"/>
    <property type="match status" value="1"/>
</dbReference>
<comment type="caution">
    <text evidence="5">The sequence shown here is derived from an EMBL/GenBank/DDBJ whole genome shotgun (WGS) entry which is preliminary data.</text>
</comment>
<keyword evidence="1" id="KW-0677">Repeat</keyword>
<dbReference type="Gene3D" id="3.10.580.10">
    <property type="entry name" value="CBS-domain"/>
    <property type="match status" value="2"/>
</dbReference>
<dbReference type="SUPFAM" id="SSF54631">
    <property type="entry name" value="CBS-domain pair"/>
    <property type="match status" value="2"/>
</dbReference>
<dbReference type="EMBL" id="JAAAIP010000032">
    <property type="protein sequence ID" value="KAG0328570.1"/>
    <property type="molecule type" value="Genomic_DNA"/>
</dbReference>
<dbReference type="InterPro" id="IPR046342">
    <property type="entry name" value="CBS_dom_sf"/>
</dbReference>
<dbReference type="InterPro" id="IPR000644">
    <property type="entry name" value="CBS_dom"/>
</dbReference>
<reference evidence="5" key="1">
    <citation type="journal article" date="2020" name="Fungal Divers.">
        <title>Resolving the Mortierellaceae phylogeny through synthesis of multi-gene phylogenetics and phylogenomics.</title>
        <authorList>
            <person name="Vandepol N."/>
            <person name="Liber J."/>
            <person name="Desiro A."/>
            <person name="Na H."/>
            <person name="Kennedy M."/>
            <person name="Barry K."/>
            <person name="Grigoriev I.V."/>
            <person name="Miller A.N."/>
            <person name="O'Donnell K."/>
            <person name="Stajich J.E."/>
            <person name="Bonito G."/>
        </authorList>
    </citation>
    <scope>NUCLEOTIDE SEQUENCE</scope>
    <source>
        <strain evidence="5">REB-010B</strain>
    </source>
</reference>
<dbReference type="InterPro" id="IPR050511">
    <property type="entry name" value="AMPK_gamma/SDS23_families"/>
</dbReference>
<dbReference type="AlphaFoldDB" id="A0A9P6RUH6"/>
<evidence type="ECO:0000256" key="2">
    <source>
        <dbReference type="ARBA" id="ARBA00023122"/>
    </source>
</evidence>